<name>A0A3M7RS99_BRAPC</name>
<comment type="caution">
    <text evidence="1">The sequence shown here is derived from an EMBL/GenBank/DDBJ whole genome shotgun (WGS) entry which is preliminary data.</text>
</comment>
<keyword evidence="2" id="KW-1185">Reference proteome</keyword>
<dbReference type="Proteomes" id="UP000276133">
    <property type="component" value="Unassembled WGS sequence"/>
</dbReference>
<proteinExistence type="predicted"/>
<organism evidence="1 2">
    <name type="scientific">Brachionus plicatilis</name>
    <name type="common">Marine rotifer</name>
    <name type="synonym">Brachionus muelleri</name>
    <dbReference type="NCBI Taxonomy" id="10195"/>
    <lineage>
        <taxon>Eukaryota</taxon>
        <taxon>Metazoa</taxon>
        <taxon>Spiralia</taxon>
        <taxon>Gnathifera</taxon>
        <taxon>Rotifera</taxon>
        <taxon>Eurotatoria</taxon>
        <taxon>Monogononta</taxon>
        <taxon>Pseudotrocha</taxon>
        <taxon>Ploima</taxon>
        <taxon>Brachionidae</taxon>
        <taxon>Brachionus</taxon>
    </lineage>
</organism>
<gene>
    <name evidence="1" type="ORF">BpHYR1_042075</name>
</gene>
<dbReference type="EMBL" id="REGN01002778">
    <property type="protein sequence ID" value="RNA26205.1"/>
    <property type="molecule type" value="Genomic_DNA"/>
</dbReference>
<dbReference type="AlphaFoldDB" id="A0A3M7RS99"/>
<evidence type="ECO:0000313" key="2">
    <source>
        <dbReference type="Proteomes" id="UP000276133"/>
    </source>
</evidence>
<protein>
    <submittedName>
        <fullName evidence="1">Uncharacterized protein</fullName>
    </submittedName>
</protein>
<sequence length="169" mass="19482">MQDNLPNLYALQIVNLSGNNFTMLKRSLLAEISSSVKFNIQYRTVQAALKHRLSTCSRGARLSTLPRNVLCFKKTSRKCSHKSLNKLANLDISIAAFLQNQGQKKAKWPLFQRQVLFLRLLALFEFSAVLDFKISVFWLILTREGRIMVFVSNFSSKSDNRFTFFCYSI</sequence>
<reference evidence="1 2" key="1">
    <citation type="journal article" date="2018" name="Sci. Rep.">
        <title>Genomic signatures of local adaptation to the degree of environmental predictability in rotifers.</title>
        <authorList>
            <person name="Franch-Gras L."/>
            <person name="Hahn C."/>
            <person name="Garcia-Roger E.M."/>
            <person name="Carmona M.J."/>
            <person name="Serra M."/>
            <person name="Gomez A."/>
        </authorList>
    </citation>
    <scope>NUCLEOTIDE SEQUENCE [LARGE SCALE GENOMIC DNA]</scope>
    <source>
        <strain evidence="1">HYR1</strain>
    </source>
</reference>
<accession>A0A3M7RS99</accession>
<evidence type="ECO:0000313" key="1">
    <source>
        <dbReference type="EMBL" id="RNA26205.1"/>
    </source>
</evidence>